<evidence type="ECO:0000256" key="3">
    <source>
        <dbReference type="ARBA" id="ARBA00022475"/>
    </source>
</evidence>
<feature type="transmembrane region" description="Helical" evidence="8">
    <location>
        <begin position="143"/>
        <end position="163"/>
    </location>
</feature>
<evidence type="ECO:0000256" key="8">
    <source>
        <dbReference type="SAM" id="Phobius"/>
    </source>
</evidence>
<keyword evidence="10" id="KW-1185">Reference proteome</keyword>
<evidence type="ECO:0000256" key="7">
    <source>
        <dbReference type="SAM" id="MobiDB-lite"/>
    </source>
</evidence>
<evidence type="ECO:0000256" key="6">
    <source>
        <dbReference type="ARBA" id="ARBA00023136"/>
    </source>
</evidence>
<feature type="transmembrane region" description="Helical" evidence="8">
    <location>
        <begin position="107"/>
        <end position="131"/>
    </location>
</feature>
<feature type="transmembrane region" description="Helical" evidence="8">
    <location>
        <begin position="175"/>
        <end position="202"/>
    </location>
</feature>
<name>A0ABT1D2L5_9PROT</name>
<reference evidence="9 10" key="1">
    <citation type="submission" date="2021-12" db="EMBL/GenBank/DDBJ databases">
        <title>Siccirubricoccus leaddurans sp. nov., a high concentration Zn2+ tolerance bacterium.</title>
        <authorList>
            <person name="Cao Y."/>
        </authorList>
    </citation>
    <scope>NUCLEOTIDE SEQUENCE [LARGE SCALE GENOMIC DNA]</scope>
    <source>
        <strain evidence="9 10">KC 17139</strain>
    </source>
</reference>
<feature type="transmembrane region" description="Helical" evidence="8">
    <location>
        <begin position="363"/>
        <end position="383"/>
    </location>
</feature>
<organism evidence="9 10">
    <name type="scientific">Siccirubricoccus soli</name>
    <dbReference type="NCBI Taxonomy" id="2899147"/>
    <lineage>
        <taxon>Bacteria</taxon>
        <taxon>Pseudomonadati</taxon>
        <taxon>Pseudomonadota</taxon>
        <taxon>Alphaproteobacteria</taxon>
        <taxon>Acetobacterales</taxon>
        <taxon>Roseomonadaceae</taxon>
        <taxon>Siccirubricoccus</taxon>
    </lineage>
</organism>
<evidence type="ECO:0000256" key="5">
    <source>
        <dbReference type="ARBA" id="ARBA00022989"/>
    </source>
</evidence>
<keyword evidence="3" id="KW-1003">Cell membrane</keyword>
<evidence type="ECO:0000313" key="9">
    <source>
        <dbReference type="EMBL" id="MCO6416142.1"/>
    </source>
</evidence>
<keyword evidence="4 8" id="KW-0812">Transmembrane</keyword>
<evidence type="ECO:0000256" key="4">
    <source>
        <dbReference type="ARBA" id="ARBA00022692"/>
    </source>
</evidence>
<feature type="region of interest" description="Disordered" evidence="7">
    <location>
        <begin position="1"/>
        <end position="24"/>
    </location>
</feature>
<dbReference type="NCBIfam" id="TIGR00937">
    <property type="entry name" value="2A51"/>
    <property type="match status" value="1"/>
</dbReference>
<keyword evidence="5 8" id="KW-1133">Transmembrane helix</keyword>
<dbReference type="PANTHER" id="PTHR33567:SF3">
    <property type="entry name" value="CHROMATE ION TRANSPORTER (EUROFUNG)"/>
    <property type="match status" value="1"/>
</dbReference>
<evidence type="ECO:0000256" key="1">
    <source>
        <dbReference type="ARBA" id="ARBA00004651"/>
    </source>
</evidence>
<comment type="subcellular location">
    <subcellularLocation>
        <location evidence="1">Cell membrane</location>
        <topology evidence="1">Multi-pass membrane protein</topology>
    </subcellularLocation>
</comment>
<feature type="transmembrane region" description="Helical" evidence="8">
    <location>
        <begin position="403"/>
        <end position="421"/>
    </location>
</feature>
<dbReference type="EMBL" id="JAFIRR010000048">
    <property type="protein sequence ID" value="MCO6416142.1"/>
    <property type="molecule type" value="Genomic_DNA"/>
</dbReference>
<feature type="transmembrane region" description="Helical" evidence="8">
    <location>
        <begin position="320"/>
        <end position="342"/>
    </location>
</feature>
<comment type="similarity">
    <text evidence="2">Belongs to the chromate ion transporter (CHR) (TC 2.A.51) family.</text>
</comment>
<gene>
    <name evidence="9" type="primary">chrA</name>
    <name evidence="9" type="ORF">JYK14_08175</name>
</gene>
<dbReference type="PIRSF" id="PIRSF004810">
    <property type="entry name" value="ChrA"/>
    <property type="match status" value="1"/>
</dbReference>
<evidence type="ECO:0000313" key="10">
    <source>
        <dbReference type="Proteomes" id="UP001523392"/>
    </source>
</evidence>
<dbReference type="Pfam" id="PF02417">
    <property type="entry name" value="Chromate_transp"/>
    <property type="match status" value="2"/>
</dbReference>
<accession>A0ABT1D2L5</accession>
<dbReference type="PANTHER" id="PTHR33567">
    <property type="entry name" value="CHROMATE ION TRANSPORTER (EUROFUNG)"/>
    <property type="match status" value="1"/>
</dbReference>
<feature type="transmembrane region" description="Helical" evidence="8">
    <location>
        <begin position="254"/>
        <end position="273"/>
    </location>
</feature>
<feature type="compositionally biased region" description="Low complexity" evidence="7">
    <location>
        <begin position="9"/>
        <end position="24"/>
    </location>
</feature>
<sequence length="422" mass="42392">MADEAEAVGAPPGTADDADTRAAAPTAGAAAPGEVLRAFLKLGLTSFGGPIAHLGYFRDELVLRRRWIDEAGYADLVALCQFLPGPASSQVGFALGVLRGGGLLGGLAAWTAFTLPSALLLLAFAYGAAAFSGPLGEGLLHGLKLVAVAVVAQAVWGMAWSLAPDRERASIALGAVLLAVFAGGSLGQVGAILLGGLAGLVLCRGAPASTVGHLAFPVTRGMGGVALALFATFFILSPILSGAAGSQAMALFDAFYRSGALVFGGGHVVLPLLRAEVVDPGWVSADAFLAGYGAAQAVPGPLFTFAAYLGAVMGPAPNGVLGAAIALVAVFLPGILLVYGALPFWDAFRTRPLAQSAMRGTNAAVVGILGAALYDPVWTSAVLGPRDFAVALVGFVLLTVWKAPPWIVVLLMAAGGILLAAA</sequence>
<proteinExistence type="inferred from homology"/>
<dbReference type="InterPro" id="IPR003370">
    <property type="entry name" value="Chromate_transpt"/>
</dbReference>
<dbReference type="InterPro" id="IPR014047">
    <property type="entry name" value="Chr_Tranpt_l_chain"/>
</dbReference>
<feature type="transmembrane region" description="Helical" evidence="8">
    <location>
        <begin position="222"/>
        <end position="242"/>
    </location>
</feature>
<evidence type="ECO:0000256" key="2">
    <source>
        <dbReference type="ARBA" id="ARBA00005262"/>
    </source>
</evidence>
<dbReference type="Proteomes" id="UP001523392">
    <property type="component" value="Unassembled WGS sequence"/>
</dbReference>
<protein>
    <submittedName>
        <fullName evidence="9">Chromate efflux transporter</fullName>
    </submittedName>
</protein>
<comment type="caution">
    <text evidence="9">The sequence shown here is derived from an EMBL/GenBank/DDBJ whole genome shotgun (WGS) entry which is preliminary data.</text>
</comment>
<keyword evidence="6 8" id="KW-0472">Membrane</keyword>
<dbReference type="RefSeq" id="WP_252952750.1">
    <property type="nucleotide sequence ID" value="NZ_JAFIRR010000048.1"/>
</dbReference>